<sequence length="158" mass="17662">MKQRNTFSGIILLGIGLFYFANRMNIELLQPYLTWPSILIIIGIALLLQSGSGKDSSSIFSGVFLTGLGVHFHAAAKVVTWPEPLQVIVLLAGISFLIQYRKTKEGLIPGLLLSLLALWLLFFKSNTPSVENIFVKAEDFWPIILMVIGAYLMFFKKK</sequence>
<dbReference type="InterPro" id="IPR054331">
    <property type="entry name" value="LiaF_TM"/>
</dbReference>
<protein>
    <recommendedName>
        <fullName evidence="2">LiaF transmembrane domain-containing protein</fullName>
    </recommendedName>
</protein>
<keyword evidence="1" id="KW-0472">Membrane</keyword>
<feature type="transmembrane region" description="Helical" evidence="1">
    <location>
        <begin position="140"/>
        <end position="155"/>
    </location>
</feature>
<feature type="transmembrane region" description="Helical" evidence="1">
    <location>
        <begin position="7"/>
        <end position="26"/>
    </location>
</feature>
<gene>
    <name evidence="3" type="ORF">ABE65_015090</name>
</gene>
<dbReference type="EMBL" id="CP015378">
    <property type="protein sequence ID" value="ANC78050.1"/>
    <property type="molecule type" value="Genomic_DNA"/>
</dbReference>
<evidence type="ECO:0000256" key="1">
    <source>
        <dbReference type="SAM" id="Phobius"/>
    </source>
</evidence>
<feature type="transmembrane region" description="Helical" evidence="1">
    <location>
        <begin position="60"/>
        <end position="78"/>
    </location>
</feature>
<name>A0A160IPU9_9BACL</name>
<evidence type="ECO:0000313" key="3">
    <source>
        <dbReference type="EMBL" id="ANC78050.1"/>
    </source>
</evidence>
<dbReference type="Pfam" id="PF22570">
    <property type="entry name" value="LiaF-TM"/>
    <property type="match status" value="1"/>
</dbReference>
<feature type="transmembrane region" description="Helical" evidence="1">
    <location>
        <begin position="84"/>
        <end position="100"/>
    </location>
</feature>
<evidence type="ECO:0000313" key="4">
    <source>
        <dbReference type="Proteomes" id="UP000076623"/>
    </source>
</evidence>
<dbReference type="AlphaFoldDB" id="A0A160IPU9"/>
<reference evidence="3 4" key="1">
    <citation type="submission" date="2016-04" db="EMBL/GenBank/DDBJ databases">
        <title>Complete genome sequence of Fictibacillus phosphorivorans G25-29, a strain toxic to nematodes.</title>
        <authorList>
            <person name="Zheng Z."/>
        </authorList>
    </citation>
    <scope>NUCLEOTIDE SEQUENCE [LARGE SCALE GENOMIC DNA]</scope>
    <source>
        <strain evidence="3 4">G25-29</strain>
    </source>
</reference>
<dbReference type="RefSeq" id="WP_066396584.1">
    <property type="nucleotide sequence ID" value="NZ_CP015378.1"/>
</dbReference>
<organism evidence="3 4">
    <name type="scientific">Fictibacillus phosphorivorans</name>
    <dbReference type="NCBI Taxonomy" id="1221500"/>
    <lineage>
        <taxon>Bacteria</taxon>
        <taxon>Bacillati</taxon>
        <taxon>Bacillota</taxon>
        <taxon>Bacilli</taxon>
        <taxon>Bacillales</taxon>
        <taxon>Fictibacillaceae</taxon>
        <taxon>Fictibacillus</taxon>
    </lineage>
</organism>
<dbReference type="STRING" id="1221500.ABE65_015090"/>
<dbReference type="KEGG" id="fpn:ABE65_015090"/>
<evidence type="ECO:0000259" key="2">
    <source>
        <dbReference type="Pfam" id="PF22570"/>
    </source>
</evidence>
<keyword evidence="1" id="KW-1133">Transmembrane helix</keyword>
<proteinExistence type="predicted"/>
<accession>A0A160IPU9</accession>
<keyword evidence="1" id="KW-0812">Transmembrane</keyword>
<feature type="transmembrane region" description="Helical" evidence="1">
    <location>
        <begin position="107"/>
        <end position="125"/>
    </location>
</feature>
<dbReference type="Proteomes" id="UP000076623">
    <property type="component" value="Chromosome"/>
</dbReference>
<keyword evidence="4" id="KW-1185">Reference proteome</keyword>
<feature type="domain" description="LiaF transmembrane" evidence="2">
    <location>
        <begin position="7"/>
        <end position="102"/>
    </location>
</feature>
<feature type="transmembrane region" description="Helical" evidence="1">
    <location>
        <begin position="32"/>
        <end position="48"/>
    </location>
</feature>